<feature type="region of interest" description="Disordered" evidence="1">
    <location>
        <begin position="143"/>
        <end position="164"/>
    </location>
</feature>
<evidence type="ECO:0000313" key="3">
    <source>
        <dbReference type="EMBL" id="MCD9876280.1"/>
    </source>
</evidence>
<dbReference type="EMBL" id="JAJSBI010000010">
    <property type="protein sequence ID" value="MCD9876280.1"/>
    <property type="molecule type" value="Genomic_DNA"/>
</dbReference>
<sequence>MRHELASGAAKLAGTVAGTAVAVGTREGRQWSTADTQNAAIVAVAFLVIAALVRSTRFGHRRDFESAGPLPDPGLASGGGETAVRSVFLFVLAAGLVYVWSDIWVFVLLVASDYLAKAAVGGLWQRRHGKLLWRVSDEDGERQLAYSPLTPPPPTRTATDAPPA</sequence>
<reference evidence="3" key="1">
    <citation type="submission" date="2021-12" db="EMBL/GenBank/DDBJ databases">
        <authorList>
            <person name="Lee J.-H."/>
            <person name="Kim S.-B."/>
        </authorList>
    </citation>
    <scope>NUCLEOTIDE SEQUENCE</scope>
    <source>
        <strain evidence="3">NR30</strain>
    </source>
</reference>
<evidence type="ECO:0000256" key="2">
    <source>
        <dbReference type="SAM" id="Phobius"/>
    </source>
</evidence>
<accession>A0A9Q3VSP8</accession>
<dbReference type="Proteomes" id="UP001108029">
    <property type="component" value="Unassembled WGS sequence"/>
</dbReference>
<protein>
    <submittedName>
        <fullName evidence="3">Uncharacterized protein</fullName>
    </submittedName>
</protein>
<proteinExistence type="predicted"/>
<dbReference type="RefSeq" id="WP_232650452.1">
    <property type="nucleotide sequence ID" value="NZ_JAJSBI010000010.1"/>
</dbReference>
<keyword evidence="4" id="KW-1185">Reference proteome</keyword>
<evidence type="ECO:0000256" key="1">
    <source>
        <dbReference type="SAM" id="MobiDB-lite"/>
    </source>
</evidence>
<gene>
    <name evidence="3" type="ORF">LJ657_21985</name>
</gene>
<keyword evidence="2" id="KW-0812">Transmembrane</keyword>
<keyword evidence="2" id="KW-0472">Membrane</keyword>
<evidence type="ECO:0000313" key="4">
    <source>
        <dbReference type="Proteomes" id="UP001108029"/>
    </source>
</evidence>
<organism evidence="3 4">
    <name type="scientific">Streptomyces guryensis</name>
    <dbReference type="NCBI Taxonomy" id="2886947"/>
    <lineage>
        <taxon>Bacteria</taxon>
        <taxon>Bacillati</taxon>
        <taxon>Actinomycetota</taxon>
        <taxon>Actinomycetes</taxon>
        <taxon>Kitasatosporales</taxon>
        <taxon>Streptomycetaceae</taxon>
        <taxon>Streptomyces</taxon>
    </lineage>
</organism>
<keyword evidence="2" id="KW-1133">Transmembrane helix</keyword>
<dbReference type="AlphaFoldDB" id="A0A9Q3VSP8"/>
<feature type="transmembrane region" description="Helical" evidence="2">
    <location>
        <begin position="38"/>
        <end position="54"/>
    </location>
</feature>
<comment type="caution">
    <text evidence="3">The sequence shown here is derived from an EMBL/GenBank/DDBJ whole genome shotgun (WGS) entry which is preliminary data.</text>
</comment>
<name>A0A9Q3VSP8_9ACTN</name>